<evidence type="ECO:0000313" key="3">
    <source>
        <dbReference type="Proteomes" id="UP001519294"/>
    </source>
</evidence>
<evidence type="ECO:0000256" key="1">
    <source>
        <dbReference type="SAM" id="Phobius"/>
    </source>
</evidence>
<reference evidence="2 3" key="1">
    <citation type="submission" date="2021-03" db="EMBL/GenBank/DDBJ databases">
        <title>Genomic Encyclopedia of Type Strains, Phase IV (KMG-IV): sequencing the most valuable type-strain genomes for metagenomic binning, comparative biology and taxonomic classification.</title>
        <authorList>
            <person name="Goeker M."/>
        </authorList>
    </citation>
    <scope>NUCLEOTIDE SEQUENCE [LARGE SCALE GENOMIC DNA]</scope>
    <source>
        <strain evidence="2 3">DSM 25790</strain>
    </source>
</reference>
<name>A0ABS4SBH3_9BACI</name>
<protein>
    <submittedName>
        <fullName evidence="2">Uncharacterized protein</fullName>
    </submittedName>
</protein>
<feature type="transmembrane region" description="Helical" evidence="1">
    <location>
        <begin position="32"/>
        <end position="51"/>
    </location>
</feature>
<sequence length="73" mass="8461">MAIKEFANYYSSNHNCACATAYESRGLATLEVLFGLMGIPIIIIQFLTIYATKKMIDEDKAWKYNVRAEHRRR</sequence>
<keyword evidence="3" id="KW-1185">Reference proteome</keyword>
<gene>
    <name evidence="2" type="ORF">J2Z81_002449</name>
</gene>
<keyword evidence="1" id="KW-0812">Transmembrane</keyword>
<comment type="caution">
    <text evidence="2">The sequence shown here is derived from an EMBL/GenBank/DDBJ whole genome shotgun (WGS) entry which is preliminary data.</text>
</comment>
<keyword evidence="1" id="KW-0472">Membrane</keyword>
<proteinExistence type="predicted"/>
<dbReference type="EMBL" id="JAGIKX010000026">
    <property type="protein sequence ID" value="MBP2258466.1"/>
    <property type="molecule type" value="Genomic_DNA"/>
</dbReference>
<organism evidence="2 3">
    <name type="scientific">Virgibacillus alimentarius</name>
    <dbReference type="NCBI Taxonomy" id="698769"/>
    <lineage>
        <taxon>Bacteria</taxon>
        <taxon>Bacillati</taxon>
        <taxon>Bacillota</taxon>
        <taxon>Bacilli</taxon>
        <taxon>Bacillales</taxon>
        <taxon>Bacillaceae</taxon>
        <taxon>Virgibacillus</taxon>
    </lineage>
</organism>
<dbReference type="Proteomes" id="UP001519294">
    <property type="component" value="Unassembled WGS sequence"/>
</dbReference>
<evidence type="ECO:0000313" key="2">
    <source>
        <dbReference type="EMBL" id="MBP2258466.1"/>
    </source>
</evidence>
<keyword evidence="1" id="KW-1133">Transmembrane helix</keyword>
<dbReference type="RefSeq" id="WP_390337672.1">
    <property type="nucleotide sequence ID" value="NZ_JAGIKX010000026.1"/>
</dbReference>
<accession>A0ABS4SBH3</accession>